<keyword evidence="3" id="KW-1185">Reference proteome</keyword>
<sequence length="137" mass="15323">MMKNQIDITEAGASGAQDKTPDDDSWDALAGRIQKLVMRRSRSLLTEYDDDIFDRGARALRTLMSAAQISERMKKDEAKELETHDSAAPPQITDDAIRGLKRKLERQIERIEEEDRVAEGRGDEGISPGALRQGLGR</sequence>
<feature type="region of interest" description="Disordered" evidence="1">
    <location>
        <begin position="73"/>
        <end position="96"/>
    </location>
</feature>
<evidence type="ECO:0000313" key="2">
    <source>
        <dbReference type="EMBL" id="MFC6036010.1"/>
    </source>
</evidence>
<evidence type="ECO:0008006" key="4">
    <source>
        <dbReference type="Google" id="ProtNLM"/>
    </source>
</evidence>
<protein>
    <recommendedName>
        <fullName evidence="4">Terminase small subunit</fullName>
    </recommendedName>
</protein>
<organism evidence="2 3">
    <name type="scientific">Hyphococcus aureus</name>
    <dbReference type="NCBI Taxonomy" id="2666033"/>
    <lineage>
        <taxon>Bacteria</taxon>
        <taxon>Pseudomonadati</taxon>
        <taxon>Pseudomonadota</taxon>
        <taxon>Alphaproteobacteria</taxon>
        <taxon>Parvularculales</taxon>
        <taxon>Parvularculaceae</taxon>
        <taxon>Hyphococcus</taxon>
    </lineage>
</organism>
<dbReference type="EMBL" id="JBHPON010000002">
    <property type="protein sequence ID" value="MFC6036010.1"/>
    <property type="molecule type" value="Genomic_DNA"/>
</dbReference>
<comment type="caution">
    <text evidence="2">The sequence shown here is derived from an EMBL/GenBank/DDBJ whole genome shotgun (WGS) entry which is preliminary data.</text>
</comment>
<dbReference type="Proteomes" id="UP001596116">
    <property type="component" value="Unassembled WGS sequence"/>
</dbReference>
<name>A0ABW1KV63_9PROT</name>
<evidence type="ECO:0000256" key="1">
    <source>
        <dbReference type="SAM" id="MobiDB-lite"/>
    </source>
</evidence>
<feature type="region of interest" description="Disordered" evidence="1">
    <location>
        <begin position="113"/>
        <end position="137"/>
    </location>
</feature>
<accession>A0ABW1KV63</accession>
<dbReference type="RefSeq" id="WP_379882764.1">
    <property type="nucleotide sequence ID" value="NZ_JBHPON010000002.1"/>
</dbReference>
<reference evidence="2 3" key="1">
    <citation type="submission" date="2024-09" db="EMBL/GenBank/DDBJ databases">
        <authorList>
            <person name="Zhang Z.-H."/>
        </authorList>
    </citation>
    <scope>NUCLEOTIDE SEQUENCE [LARGE SCALE GENOMIC DNA]</scope>
    <source>
        <strain evidence="2 3">HHTR114</strain>
    </source>
</reference>
<evidence type="ECO:0000313" key="3">
    <source>
        <dbReference type="Proteomes" id="UP001596116"/>
    </source>
</evidence>
<feature type="region of interest" description="Disordered" evidence="1">
    <location>
        <begin position="1"/>
        <end position="26"/>
    </location>
</feature>
<feature type="compositionally biased region" description="Basic and acidic residues" evidence="1">
    <location>
        <begin position="73"/>
        <end position="85"/>
    </location>
</feature>
<gene>
    <name evidence="2" type="ORF">ACFMB1_10675</name>
</gene>
<proteinExistence type="predicted"/>